<dbReference type="EMBL" id="QICD01000007">
    <property type="protein sequence ID" value="RNL45758.1"/>
    <property type="molecule type" value="Genomic_DNA"/>
</dbReference>
<evidence type="ECO:0000256" key="5">
    <source>
        <dbReference type="RuleBase" id="RU004508"/>
    </source>
</evidence>
<evidence type="ECO:0000313" key="6">
    <source>
        <dbReference type="EMBL" id="RNL45758.1"/>
    </source>
</evidence>
<dbReference type="GO" id="GO:0030170">
    <property type="term" value="F:pyridoxal phosphate binding"/>
    <property type="evidence" value="ECO:0007669"/>
    <property type="project" value="TreeGrafter"/>
</dbReference>
<evidence type="ECO:0000256" key="1">
    <source>
        <dbReference type="ARBA" id="ARBA00022898"/>
    </source>
</evidence>
<keyword evidence="7" id="KW-1185">Reference proteome</keyword>
<keyword evidence="6" id="KW-0032">Aminotransferase</keyword>
<dbReference type="InterPro" id="IPR015421">
    <property type="entry name" value="PyrdxlP-dep_Trfase_major"/>
</dbReference>
<keyword evidence="6" id="KW-0808">Transferase</keyword>
<feature type="modified residue" description="N6-(pyridoxal phosphate)lysine" evidence="4">
    <location>
        <position position="189"/>
    </location>
</feature>
<keyword evidence="1 4" id="KW-0663">Pyridoxal phosphate</keyword>
<gene>
    <name evidence="6" type="ORF">DMP08_05420</name>
</gene>
<dbReference type="Pfam" id="PF01041">
    <property type="entry name" value="DegT_DnrJ_EryC1"/>
    <property type="match status" value="1"/>
</dbReference>
<evidence type="ECO:0000256" key="2">
    <source>
        <dbReference type="ARBA" id="ARBA00037999"/>
    </source>
</evidence>
<name>A0A3N0BEP4_9ACTN</name>
<dbReference type="PIRSF" id="PIRSF000390">
    <property type="entry name" value="PLP_StrS"/>
    <property type="match status" value="1"/>
</dbReference>
<dbReference type="Gene3D" id="3.40.640.10">
    <property type="entry name" value="Type I PLP-dependent aspartate aminotransferase-like (Major domain)"/>
    <property type="match status" value="1"/>
</dbReference>
<dbReference type="GO" id="GO:0000271">
    <property type="term" value="P:polysaccharide biosynthetic process"/>
    <property type="evidence" value="ECO:0007669"/>
    <property type="project" value="TreeGrafter"/>
</dbReference>
<sequence length="374" mass="41844">MVDREILVTRSSMPPFEEYCNEIRGLWNTRFLTNCGKKHAELEQAIKNYLGVQQLSLFVNGHSALECILETLELGKDGRNEVITTPFTFASTSHAIVRKGLKPVFSDIRETDYTLDPEKIESHITEKTCAILPVHVYGNVCNHKQIQAVAAKYDLKVIYDAAHAFGVKKDGAPVGTFGDASMFSFHATKVFNTIEGGAVAYSDETLAEKLSQWRNFGITGLESCEYIGGNAKMNEFSAAMGLCNLRYVDREIRKRKIAAERYFDLLASVPGLSLCIPPANIEHNYSYMPVIVDPNLFGANRDEVLAALEENRIGARKYFYPIINDYACYRGTYDSRDTPVAKRIAQQVITLPLYADLSTDKVNQICEIVRGLHG</sequence>
<organism evidence="6 7">
    <name type="scientific">Paraeggerthella hongkongensis</name>
    <dbReference type="NCBI Taxonomy" id="230658"/>
    <lineage>
        <taxon>Bacteria</taxon>
        <taxon>Bacillati</taxon>
        <taxon>Actinomycetota</taxon>
        <taxon>Coriobacteriia</taxon>
        <taxon>Eggerthellales</taxon>
        <taxon>Eggerthellaceae</taxon>
        <taxon>Paraeggerthella</taxon>
    </lineage>
</organism>
<accession>A0A3N0BEP4</accession>
<proteinExistence type="inferred from homology"/>
<comment type="similarity">
    <text evidence="2 5">Belongs to the DegT/DnrJ/EryC1 family.</text>
</comment>
<dbReference type="AlphaFoldDB" id="A0A3N0BEP4"/>
<dbReference type="PANTHER" id="PTHR30244:SF9">
    <property type="entry name" value="PROTEIN RV3402C"/>
    <property type="match status" value="1"/>
</dbReference>
<evidence type="ECO:0000256" key="3">
    <source>
        <dbReference type="PIRSR" id="PIRSR000390-1"/>
    </source>
</evidence>
<dbReference type="SUPFAM" id="SSF53383">
    <property type="entry name" value="PLP-dependent transferases"/>
    <property type="match status" value="1"/>
</dbReference>
<dbReference type="PANTHER" id="PTHR30244">
    <property type="entry name" value="TRANSAMINASE"/>
    <property type="match status" value="1"/>
</dbReference>
<feature type="active site" description="Proton acceptor" evidence="3">
    <location>
        <position position="189"/>
    </location>
</feature>
<dbReference type="CDD" id="cd00616">
    <property type="entry name" value="AHBA_syn"/>
    <property type="match status" value="1"/>
</dbReference>
<protein>
    <submittedName>
        <fullName evidence="6">Aminotransferase</fullName>
    </submittedName>
</protein>
<dbReference type="Proteomes" id="UP000278632">
    <property type="component" value="Unassembled WGS sequence"/>
</dbReference>
<dbReference type="OrthoDB" id="9804264at2"/>
<comment type="caution">
    <text evidence="6">The sequence shown here is derived from an EMBL/GenBank/DDBJ whole genome shotgun (WGS) entry which is preliminary data.</text>
</comment>
<dbReference type="InterPro" id="IPR015424">
    <property type="entry name" value="PyrdxlP-dep_Trfase"/>
</dbReference>
<dbReference type="GO" id="GO:0008483">
    <property type="term" value="F:transaminase activity"/>
    <property type="evidence" value="ECO:0007669"/>
    <property type="project" value="UniProtKB-KW"/>
</dbReference>
<evidence type="ECO:0000256" key="4">
    <source>
        <dbReference type="PIRSR" id="PIRSR000390-2"/>
    </source>
</evidence>
<dbReference type="InterPro" id="IPR000653">
    <property type="entry name" value="DegT/StrS_aminotransferase"/>
</dbReference>
<dbReference type="RefSeq" id="WP_123191936.1">
    <property type="nucleotide sequence ID" value="NZ_QICD01000007.1"/>
</dbReference>
<evidence type="ECO:0000313" key="7">
    <source>
        <dbReference type="Proteomes" id="UP000278632"/>
    </source>
</evidence>
<reference evidence="7" key="1">
    <citation type="submission" date="2018-05" db="EMBL/GenBank/DDBJ databases">
        <title>Genome Sequencing of selected type strains of the family Eggerthellaceae.</title>
        <authorList>
            <person name="Danylec N."/>
            <person name="Stoll D.A."/>
            <person name="Doetsch A."/>
            <person name="Huch M."/>
        </authorList>
    </citation>
    <scope>NUCLEOTIDE SEQUENCE [LARGE SCALE GENOMIC DNA]</scope>
    <source>
        <strain evidence="7">DSM 16106</strain>
    </source>
</reference>